<organism evidence="2 3">
    <name type="scientific">Trichonephila clavata</name>
    <name type="common">Joro spider</name>
    <name type="synonym">Nephila clavata</name>
    <dbReference type="NCBI Taxonomy" id="2740835"/>
    <lineage>
        <taxon>Eukaryota</taxon>
        <taxon>Metazoa</taxon>
        <taxon>Ecdysozoa</taxon>
        <taxon>Arthropoda</taxon>
        <taxon>Chelicerata</taxon>
        <taxon>Arachnida</taxon>
        <taxon>Araneae</taxon>
        <taxon>Araneomorphae</taxon>
        <taxon>Entelegynae</taxon>
        <taxon>Araneoidea</taxon>
        <taxon>Nephilidae</taxon>
        <taxon>Trichonephila</taxon>
    </lineage>
</organism>
<dbReference type="EMBL" id="BMAO01017007">
    <property type="protein sequence ID" value="GFR12700.1"/>
    <property type="molecule type" value="Genomic_DNA"/>
</dbReference>
<accession>A0A8X6LK26</accession>
<protein>
    <submittedName>
        <fullName evidence="2">Uncharacterized protein</fullName>
    </submittedName>
</protein>
<evidence type="ECO:0000313" key="3">
    <source>
        <dbReference type="Proteomes" id="UP000887116"/>
    </source>
</evidence>
<feature type="compositionally biased region" description="Polar residues" evidence="1">
    <location>
        <begin position="606"/>
        <end position="618"/>
    </location>
</feature>
<feature type="compositionally biased region" description="Polar residues" evidence="1">
    <location>
        <begin position="750"/>
        <end position="765"/>
    </location>
</feature>
<feature type="region of interest" description="Disordered" evidence="1">
    <location>
        <begin position="971"/>
        <end position="1002"/>
    </location>
</feature>
<feature type="compositionally biased region" description="Basic and acidic residues" evidence="1">
    <location>
        <begin position="256"/>
        <end position="265"/>
    </location>
</feature>
<dbReference type="Proteomes" id="UP000887116">
    <property type="component" value="Unassembled WGS sequence"/>
</dbReference>
<gene>
    <name evidence="2" type="ORF">TNCT_469841</name>
</gene>
<feature type="compositionally biased region" description="Basic and acidic residues" evidence="1">
    <location>
        <begin position="1056"/>
        <end position="1138"/>
    </location>
</feature>
<feature type="compositionally biased region" description="Basic and acidic residues" evidence="1">
    <location>
        <begin position="592"/>
        <end position="605"/>
    </location>
</feature>
<feature type="region of interest" description="Disordered" evidence="1">
    <location>
        <begin position="672"/>
        <end position="699"/>
    </location>
</feature>
<reference evidence="2" key="1">
    <citation type="submission" date="2020-07" db="EMBL/GenBank/DDBJ databases">
        <title>Multicomponent nature underlies the extraordinary mechanical properties of spider dragline silk.</title>
        <authorList>
            <person name="Kono N."/>
            <person name="Nakamura H."/>
            <person name="Mori M."/>
            <person name="Yoshida Y."/>
            <person name="Ohtoshi R."/>
            <person name="Malay A.D."/>
            <person name="Moran D.A.P."/>
            <person name="Tomita M."/>
            <person name="Numata K."/>
            <person name="Arakawa K."/>
        </authorList>
    </citation>
    <scope>NUCLEOTIDE SEQUENCE</scope>
</reference>
<dbReference type="AlphaFoldDB" id="A0A8X6LK26"/>
<feature type="compositionally biased region" description="Basic residues" evidence="1">
    <location>
        <begin position="679"/>
        <end position="691"/>
    </location>
</feature>
<comment type="caution">
    <text evidence="2">The sequence shown here is derived from an EMBL/GenBank/DDBJ whole genome shotgun (WGS) entry which is preliminary data.</text>
</comment>
<proteinExistence type="predicted"/>
<feature type="compositionally biased region" description="Basic and acidic residues" evidence="1">
    <location>
        <begin position="766"/>
        <end position="779"/>
    </location>
</feature>
<evidence type="ECO:0000256" key="1">
    <source>
        <dbReference type="SAM" id="MobiDB-lite"/>
    </source>
</evidence>
<keyword evidence="3" id="KW-1185">Reference proteome</keyword>
<feature type="compositionally biased region" description="Polar residues" evidence="1">
    <location>
        <begin position="990"/>
        <end position="999"/>
    </location>
</feature>
<evidence type="ECO:0000313" key="2">
    <source>
        <dbReference type="EMBL" id="GFR12700.1"/>
    </source>
</evidence>
<dbReference type="OrthoDB" id="6457290at2759"/>
<feature type="region of interest" description="Disordered" evidence="1">
    <location>
        <begin position="750"/>
        <end position="789"/>
    </location>
</feature>
<feature type="region of interest" description="Disordered" evidence="1">
    <location>
        <begin position="583"/>
        <end position="640"/>
    </location>
</feature>
<feature type="region of interest" description="Disordered" evidence="1">
    <location>
        <begin position="218"/>
        <end position="265"/>
    </location>
</feature>
<sequence>MYFDKYSKEFNEKGGWEKLKKVSKSYNTVMEFVTIHVISVDGNLTLMEVAEIVHEYEHFIKYYAKTIATTDPRILSCDENYQSEKKGMSFDEKSRADVEKLLQKLRNYTFVNSKEIPKITEWFAERNIGKLENMTSIISIANPNTYDASASSAANIGGTSEVISKPTSSSCHQEMLEEFRKVLQTNTEKSQVLPTHLQVKMSDNLKYSRGDENFPLVKSSNKGIVDGEKRKNAEKMKNKSRNTKSSTSKASEIENTEEKNTIDKRTTSMKSLDTIQGVSEDISNITVLKDKTVSICIGPKTEAFYEKDFSNTSLSNSVVAEWPLDKNVNASVENKNRNIKLEYDESQTPPSADQKCKNIIEKSILAKSISCSSNPESFTSISEPAPDKSIKEKTKANAYTTDIQKHAEGVNITEIPESVSEKEISEQSEILTDISDQSENIENLEEPEKRIYISKIPELVVKDDLNSTEAPLRSKEVVAQTMPEWVENAISPKVIVEKVDNSLVSEAILEKIENIVSSSMSKIYEAAQYNRECKPVKITRSYAQVEIVDNSNLNNLSSLQNIPLTYSDKKVVKNIKNIKNDKSVPDDFENSIPERESKDTDKENVSNRPISSVLANLKTTEKLDQNKETGSSRILEKSENVVKSSGMPELDERVYVDIDHLKDASLPENLFVRSQTSTKKTKKKKKKKSSKKPVDEKSECVPLEGVENIQAIQEIIEDDGNLKGKYQSKIITSKQSNIYICANSIEVKNSTGTPENITSKTGNESDTTKFPKESDKNKLQNDSPPKMPNIEDKFVEYLNHIIGRESKDNIENPRIPIQMSSKSRPTELAEFIHQISMEVPEDTSKNTKKKYSNELNTEDTEIKWDTDSCDGSEISYYSKKSNQKIERIDFESKSTELTINESKRVPLQAICDNLDNATQIGIENSEETEEDPDVLRMILVLGDQRGIEYIRLTPIQKKSNTNIRNEVEEMTMETEESQMQTKVKTHESSSESSMKTQVSVAKAEESLLETTAKADKSQLETTAKADKSQLETAAKADESLFETTAKADESLLETTAKADESRLETTAKTDESRLETTAKADESRLETTAKADESRLETTAKADESRLETTEKADESQMERSESRRVLFGNRECRRVSN</sequence>
<feature type="region of interest" description="Disordered" evidence="1">
    <location>
        <begin position="1051"/>
        <end position="1138"/>
    </location>
</feature>
<feature type="compositionally biased region" description="Basic and acidic residues" evidence="1">
    <location>
        <begin position="225"/>
        <end position="237"/>
    </location>
</feature>
<name>A0A8X6LK26_TRICU</name>